<keyword evidence="2 4" id="KW-0418">Kinase</keyword>
<dbReference type="PANTHER" id="PTHR46969:SF1">
    <property type="entry name" value="BIFUNCTIONAL PROTEIN HLDE"/>
    <property type="match status" value="1"/>
</dbReference>
<dbReference type="Gene3D" id="3.40.1190.20">
    <property type="match status" value="1"/>
</dbReference>
<dbReference type="Pfam" id="PF00294">
    <property type="entry name" value="PfkB"/>
    <property type="match status" value="1"/>
</dbReference>
<feature type="domain" description="Carbohydrate kinase PfkB" evidence="3">
    <location>
        <begin position="16"/>
        <end position="316"/>
    </location>
</feature>
<evidence type="ECO:0000256" key="1">
    <source>
        <dbReference type="ARBA" id="ARBA00022679"/>
    </source>
</evidence>
<evidence type="ECO:0000259" key="3">
    <source>
        <dbReference type="Pfam" id="PF00294"/>
    </source>
</evidence>
<dbReference type="GO" id="GO:0016301">
    <property type="term" value="F:kinase activity"/>
    <property type="evidence" value="ECO:0007669"/>
    <property type="project" value="UniProtKB-KW"/>
</dbReference>
<accession>A0ABY4CYM6</accession>
<reference evidence="4 5" key="1">
    <citation type="submission" date="2022-03" db="EMBL/GenBank/DDBJ databases">
        <title>Hymenobactersp. isolated from the air.</title>
        <authorList>
            <person name="Won M."/>
            <person name="Kwon S.-W."/>
        </authorList>
    </citation>
    <scope>NUCLEOTIDE SEQUENCE [LARGE SCALE GENOMIC DNA]</scope>
    <source>
        <strain evidence="4 5">KACC 21982</strain>
    </source>
</reference>
<proteinExistence type="predicted"/>
<name>A0ABY4CYM6_9BACT</name>
<gene>
    <name evidence="4" type="ORF">MTX78_00875</name>
</gene>
<evidence type="ECO:0000256" key="2">
    <source>
        <dbReference type="ARBA" id="ARBA00022777"/>
    </source>
</evidence>
<evidence type="ECO:0000313" key="4">
    <source>
        <dbReference type="EMBL" id="UOG75166.1"/>
    </source>
</evidence>
<protein>
    <submittedName>
        <fullName evidence="4">PfkB family carbohydrate kinase</fullName>
    </submittedName>
</protein>
<dbReference type="SUPFAM" id="SSF53613">
    <property type="entry name" value="Ribokinase-like"/>
    <property type="match status" value="1"/>
</dbReference>
<dbReference type="PANTHER" id="PTHR46969">
    <property type="entry name" value="BIFUNCTIONAL PROTEIN HLDE"/>
    <property type="match status" value="1"/>
</dbReference>
<dbReference type="RefSeq" id="WP_243799047.1">
    <property type="nucleotide sequence ID" value="NZ_CP094669.1"/>
</dbReference>
<dbReference type="InterPro" id="IPR011913">
    <property type="entry name" value="RfaE_dom_I"/>
</dbReference>
<evidence type="ECO:0000313" key="5">
    <source>
        <dbReference type="Proteomes" id="UP000831113"/>
    </source>
</evidence>
<dbReference type="InterPro" id="IPR029056">
    <property type="entry name" value="Ribokinase-like"/>
</dbReference>
<dbReference type="EMBL" id="CP094669">
    <property type="protein sequence ID" value="UOG75166.1"/>
    <property type="molecule type" value="Genomic_DNA"/>
</dbReference>
<dbReference type="Proteomes" id="UP000831113">
    <property type="component" value="Chromosome"/>
</dbReference>
<sequence>MIESLPSLLEKLSEARVLVIGDVMLDHYVWGDIHRISPEAPVPVVNATRDTYTAGGAANVALNLANLGVQTSILGHYSPDEAGLRLQQILTQSGVELIRPRQFSEAPTIIKTRVIVRSQQLCRIDREASPERYCIDAAPDFELMLDAALANVDAVIISDYAKGVVTQSLVERLLQEAERRPDLLIALDPKPSRRLAFRGVGLLTPNLSEAFELAGLTEPRHTENYPLADICRHIHETYDPQLLILTLGARGMAICNEGKIIEHLPTVAREVYDVSGAGDTVIATLTAALAVNASPSQAARLANAAAGCVVSHMGTVPIVLDELTRWLTQAPEVEKLA</sequence>
<dbReference type="CDD" id="cd01172">
    <property type="entry name" value="RfaE_like"/>
    <property type="match status" value="1"/>
</dbReference>
<keyword evidence="5" id="KW-1185">Reference proteome</keyword>
<keyword evidence="1" id="KW-0808">Transferase</keyword>
<organism evidence="4 5">
    <name type="scientific">Hymenobacter tibetensis</name>
    <dbReference type="NCBI Taxonomy" id="497967"/>
    <lineage>
        <taxon>Bacteria</taxon>
        <taxon>Pseudomonadati</taxon>
        <taxon>Bacteroidota</taxon>
        <taxon>Cytophagia</taxon>
        <taxon>Cytophagales</taxon>
        <taxon>Hymenobacteraceae</taxon>
        <taxon>Hymenobacter</taxon>
    </lineage>
</organism>
<dbReference type="InterPro" id="IPR011611">
    <property type="entry name" value="PfkB_dom"/>
</dbReference>